<feature type="compositionally biased region" description="Low complexity" evidence="5">
    <location>
        <begin position="203"/>
        <end position="218"/>
    </location>
</feature>
<dbReference type="PROSITE" id="PS50011">
    <property type="entry name" value="PROTEIN_KINASE_DOM"/>
    <property type="match status" value="1"/>
</dbReference>
<dbReference type="InterPro" id="IPR008271">
    <property type="entry name" value="Ser/Thr_kinase_AS"/>
</dbReference>
<dbReference type="HOGENOM" id="CLU_002115_1_0_1"/>
<dbReference type="GO" id="GO:0051754">
    <property type="term" value="P:meiotic sister chromatid cohesion, centromeric"/>
    <property type="evidence" value="ECO:0007669"/>
    <property type="project" value="TreeGrafter"/>
</dbReference>
<evidence type="ECO:0000259" key="7">
    <source>
        <dbReference type="PROSITE" id="PS51489"/>
    </source>
</evidence>
<dbReference type="GO" id="GO:0004672">
    <property type="term" value="F:protein kinase activity"/>
    <property type="evidence" value="ECO:0007669"/>
    <property type="project" value="InterPro"/>
</dbReference>
<dbReference type="InterPro" id="IPR000719">
    <property type="entry name" value="Prot_kinase_dom"/>
</dbReference>
<feature type="compositionally biased region" description="Basic and acidic residues" evidence="5">
    <location>
        <begin position="507"/>
        <end position="516"/>
    </location>
</feature>
<dbReference type="GO" id="GO:0005524">
    <property type="term" value="F:ATP binding"/>
    <property type="evidence" value="ECO:0007669"/>
    <property type="project" value="InterPro"/>
</dbReference>
<evidence type="ECO:0000313" key="8">
    <source>
        <dbReference type="EMBL" id="KDR76149.1"/>
    </source>
</evidence>
<dbReference type="AlphaFoldDB" id="A0A067T8B2"/>
<comment type="subcellular location">
    <subcellularLocation>
        <location evidence="1">Chromosome</location>
        <location evidence="1">Centromere</location>
        <location evidence="1">Kinetochore</location>
    </subcellularLocation>
</comment>
<dbReference type="GO" id="GO:0000776">
    <property type="term" value="C:kinetochore"/>
    <property type="evidence" value="ECO:0007669"/>
    <property type="project" value="UniProtKB-KW"/>
</dbReference>
<dbReference type="Pfam" id="PF08171">
    <property type="entry name" value="Mad3_BUB1_II"/>
    <property type="match status" value="1"/>
</dbReference>
<dbReference type="EMBL" id="KL142379">
    <property type="protein sequence ID" value="KDR76149.1"/>
    <property type="molecule type" value="Genomic_DNA"/>
</dbReference>
<dbReference type="PROSITE" id="PS51489">
    <property type="entry name" value="BUB1_N"/>
    <property type="match status" value="1"/>
</dbReference>
<feature type="compositionally biased region" description="Basic and acidic residues" evidence="5">
    <location>
        <begin position="661"/>
        <end position="675"/>
    </location>
</feature>
<evidence type="ECO:0000256" key="4">
    <source>
        <dbReference type="ARBA" id="ARBA00023328"/>
    </source>
</evidence>
<evidence type="ECO:0000256" key="1">
    <source>
        <dbReference type="ARBA" id="ARBA00004629"/>
    </source>
</evidence>
<evidence type="ECO:0008006" key="10">
    <source>
        <dbReference type="Google" id="ProtNLM"/>
    </source>
</evidence>
<feature type="domain" description="BUB1 N-terminal" evidence="7">
    <location>
        <begin position="25"/>
        <end position="182"/>
    </location>
</feature>
<dbReference type="InterPro" id="IPR011009">
    <property type="entry name" value="Kinase-like_dom_sf"/>
</dbReference>
<dbReference type="SMART" id="SM00777">
    <property type="entry name" value="Mad3_BUB1_I"/>
    <property type="match status" value="1"/>
</dbReference>
<accession>A0A067T8B2</accession>
<dbReference type="OrthoDB" id="248495at2759"/>
<evidence type="ECO:0000256" key="3">
    <source>
        <dbReference type="ARBA" id="ARBA00022838"/>
    </source>
</evidence>
<feature type="region of interest" description="Disordered" evidence="5">
    <location>
        <begin position="271"/>
        <end position="290"/>
    </location>
</feature>
<dbReference type="Pfam" id="PF08311">
    <property type="entry name" value="Mad3_BUB1_I"/>
    <property type="match status" value="1"/>
</dbReference>
<dbReference type="InterPro" id="IPR015661">
    <property type="entry name" value="Bub1/Mad3"/>
</dbReference>
<evidence type="ECO:0000256" key="2">
    <source>
        <dbReference type="ARBA" id="ARBA00022454"/>
    </source>
</evidence>
<dbReference type="InterPro" id="IPR013212">
    <property type="entry name" value="Mad3/Bub1_I"/>
</dbReference>
<dbReference type="Gene3D" id="6.10.20.170">
    <property type="match status" value="1"/>
</dbReference>
<gene>
    <name evidence="8" type="ORF">GALMADRAFT_96610</name>
</gene>
<dbReference type="InterPro" id="IPR012572">
    <property type="entry name" value="Mad3/Bub1_II"/>
</dbReference>
<dbReference type="PROSITE" id="PS00108">
    <property type="entry name" value="PROTEIN_KINASE_ST"/>
    <property type="match status" value="1"/>
</dbReference>
<proteinExistence type="predicted"/>
<evidence type="ECO:0000313" key="9">
    <source>
        <dbReference type="Proteomes" id="UP000027222"/>
    </source>
</evidence>
<dbReference type="Pfam" id="PF00069">
    <property type="entry name" value="Pkinase"/>
    <property type="match status" value="1"/>
</dbReference>
<dbReference type="GO" id="GO:0007094">
    <property type="term" value="P:mitotic spindle assembly checkpoint signaling"/>
    <property type="evidence" value="ECO:0007669"/>
    <property type="project" value="InterPro"/>
</dbReference>
<name>A0A067T8B2_GALM3</name>
<dbReference type="PANTHER" id="PTHR14030">
    <property type="entry name" value="MITOTIC CHECKPOINT SERINE/THREONINE-PROTEIN KINASE BUB1"/>
    <property type="match status" value="1"/>
</dbReference>
<feature type="region of interest" description="Disordered" evidence="5">
    <location>
        <begin position="381"/>
        <end position="412"/>
    </location>
</feature>
<feature type="domain" description="Protein kinase" evidence="6">
    <location>
        <begin position="875"/>
        <end position="1191"/>
    </location>
</feature>
<sequence>MASRGRETGSNADRERERQKYKARLATALNEEDDPLAVYHQFVQWTIKNYGESDSNSGLVDLLKEATTQFKEDSLYKTDLRYLKLWALYARQMDKAGAIAIYAYLVDHDIGTSYSALYEDYANLLEDTSRRQEADSIYRKGIKKSARPLERLKTRYREFQSRGPPSSSAAPSTTSPPSSASSSKPSSSRSNSTKPHSKSGQASSSSSSSPTPPTYSGTFNSTAATRYALMLAPPAPGKRPEKLRFNMSLLFTEEGVEYSIQEARARSMGLLGKKWGPPPPSESRFSASSSSSSSSLALVDFNDDGQKSSRLKSIGRRSLMGGAEPTVTINTKEALADVFGMYNSPDKTTKLMVPGSKHAPLKKVEPMTPVVQPRITFSRENENADRQNAKTPTPAFRPFTDENAQPTNGRTPAAKFMPFVDPDQQKTPFTTPRTILSVKETPLPSSNLRYGENAPSENDVGRAAEKNADSVFAKVFTPASKAVPLAPLRDVFTDDHGKPLPKAKALPTHERAKSQHDTLPPHVVNDRPTAFTPFQDENVRTPFKVFSRPPENEDVGNAFTPKTPSAAFTPFSDPKPAFTPFKDATPAFKPLVDKEQDLQPKFSAQPSRNVGALRPTFANTVVEIEDDEDDDGMVPEQPETPSDSDEPHENEQYYDEEDSHIEEYEPHLVPDHLPEEYDEGDSYQEVPLGGRFGQFNVMTPITERTFEFTSSTRGGGTPSERHTANMDDTQRAEYEAAKAAVLLAKELRESDSEYEDENQALEPLRLSIEQPPPQADPDIVIIEERTGSLSLLDTLTLSSKFRPSNPCNPFDPTILSSLISRISPDPHFYDLRNQQSNMLTELQRFAKKSRKTSSSSNTGVLDSGSFPLTLQGHRFLVTEKLGEGGFGTVFKARDVGIKMGEDDEDEDEDEDEDDEEMASMVALKVVKPRNVWEYHVLRRLHSALPPSLRRSVVLPHALYAFSDESHLVLDLCPQGMLLNIVNSAVSAGVSQAGACLDELLVVFFTIELLRLLEAMHGAGFIHGDLKIDNCLLRLEDVPGGAAAWSGTYQPSGDGGWSYKGLKVIDFGRTIDMRLFPMDQQFIADWATDDRDCFEVRENRPWTFQTDYFGLAGIVYCMLFGKYIQASSVATHVDGEGVERYKIVTPLKRYWQTDLWNRLFDVLLNPCLVRPGGELPVCDAMGELRKEMERWLQTNCNRTSNTLKGLLKKVELSCYKL</sequence>
<dbReference type="Gene3D" id="1.25.40.430">
    <property type="match status" value="1"/>
</dbReference>
<dbReference type="PANTHER" id="PTHR14030:SF4">
    <property type="entry name" value="BUB1 KINASE, ISOFORM A-RELATED"/>
    <property type="match status" value="1"/>
</dbReference>
<feature type="region of interest" description="Disordered" evidence="5">
    <location>
        <begin position="626"/>
        <end position="683"/>
    </location>
</feature>
<protein>
    <recommendedName>
        <fullName evidence="10">Protein kinase domain-containing protein</fullName>
    </recommendedName>
</protein>
<organism evidence="8 9">
    <name type="scientific">Galerina marginata (strain CBS 339.88)</name>
    <dbReference type="NCBI Taxonomy" id="685588"/>
    <lineage>
        <taxon>Eukaryota</taxon>
        <taxon>Fungi</taxon>
        <taxon>Dikarya</taxon>
        <taxon>Basidiomycota</taxon>
        <taxon>Agaricomycotina</taxon>
        <taxon>Agaricomycetes</taxon>
        <taxon>Agaricomycetidae</taxon>
        <taxon>Agaricales</taxon>
        <taxon>Agaricineae</taxon>
        <taxon>Strophariaceae</taxon>
        <taxon>Galerina</taxon>
    </lineage>
</organism>
<dbReference type="GO" id="GO:0005634">
    <property type="term" value="C:nucleus"/>
    <property type="evidence" value="ECO:0007669"/>
    <property type="project" value="TreeGrafter"/>
</dbReference>
<evidence type="ECO:0000256" key="5">
    <source>
        <dbReference type="SAM" id="MobiDB-lite"/>
    </source>
</evidence>
<dbReference type="GO" id="GO:0032991">
    <property type="term" value="C:protein-containing complex"/>
    <property type="evidence" value="ECO:0007669"/>
    <property type="project" value="UniProtKB-ARBA"/>
</dbReference>
<feature type="compositionally biased region" description="Low complexity" evidence="5">
    <location>
        <begin position="164"/>
        <end position="194"/>
    </location>
</feature>
<feature type="region of interest" description="Disordered" evidence="5">
    <location>
        <begin position="507"/>
        <end position="534"/>
    </location>
</feature>
<keyword evidence="9" id="KW-1185">Reference proteome</keyword>
<dbReference type="SMART" id="SM00220">
    <property type="entry name" value="S_TKc"/>
    <property type="match status" value="1"/>
</dbReference>
<dbReference type="STRING" id="685588.A0A067T8B2"/>
<evidence type="ECO:0000259" key="6">
    <source>
        <dbReference type="PROSITE" id="PS50011"/>
    </source>
</evidence>
<dbReference type="Proteomes" id="UP000027222">
    <property type="component" value="Unassembled WGS sequence"/>
</dbReference>
<feature type="region of interest" description="Disordered" evidence="5">
    <location>
        <begin position="158"/>
        <end position="219"/>
    </location>
</feature>
<dbReference type="SUPFAM" id="SSF56112">
    <property type="entry name" value="Protein kinase-like (PK-like)"/>
    <property type="match status" value="1"/>
</dbReference>
<dbReference type="Gene3D" id="1.10.510.10">
    <property type="entry name" value="Transferase(Phosphotransferase) domain 1"/>
    <property type="match status" value="1"/>
</dbReference>
<keyword evidence="2" id="KW-0158">Chromosome</keyword>
<dbReference type="CDD" id="cd13981">
    <property type="entry name" value="STKc_Bub1_BubR1"/>
    <property type="match status" value="1"/>
</dbReference>
<reference evidence="9" key="1">
    <citation type="journal article" date="2014" name="Proc. Natl. Acad. Sci. U.S.A.">
        <title>Extensive sampling of basidiomycete genomes demonstrates inadequacy of the white-rot/brown-rot paradigm for wood decay fungi.</title>
        <authorList>
            <person name="Riley R."/>
            <person name="Salamov A.A."/>
            <person name="Brown D.W."/>
            <person name="Nagy L.G."/>
            <person name="Floudas D."/>
            <person name="Held B.W."/>
            <person name="Levasseur A."/>
            <person name="Lombard V."/>
            <person name="Morin E."/>
            <person name="Otillar R."/>
            <person name="Lindquist E.A."/>
            <person name="Sun H."/>
            <person name="LaButti K.M."/>
            <person name="Schmutz J."/>
            <person name="Jabbour D."/>
            <person name="Luo H."/>
            <person name="Baker S.E."/>
            <person name="Pisabarro A.G."/>
            <person name="Walton J.D."/>
            <person name="Blanchette R.A."/>
            <person name="Henrissat B."/>
            <person name="Martin F."/>
            <person name="Cullen D."/>
            <person name="Hibbett D.S."/>
            <person name="Grigoriev I.V."/>
        </authorList>
    </citation>
    <scope>NUCLEOTIDE SEQUENCE [LARGE SCALE GENOMIC DNA]</scope>
    <source>
        <strain evidence="9">CBS 339.88</strain>
    </source>
</reference>
<keyword evidence="3" id="KW-0995">Kinetochore</keyword>
<keyword evidence="4" id="KW-0137">Centromere</keyword>